<dbReference type="Proteomes" id="UP000319852">
    <property type="component" value="Chromosome"/>
</dbReference>
<protein>
    <submittedName>
        <fullName evidence="2">Uncharacterized protein</fullName>
    </submittedName>
</protein>
<keyword evidence="3" id="KW-1185">Reference proteome</keyword>
<dbReference type="AlphaFoldDB" id="A0A517MQI7"/>
<name>A0A517MQI7_9BACT</name>
<keyword evidence="1" id="KW-0472">Membrane</keyword>
<organism evidence="2 3">
    <name type="scientific">Adhaeretor mobilis</name>
    <dbReference type="NCBI Taxonomy" id="1930276"/>
    <lineage>
        <taxon>Bacteria</taxon>
        <taxon>Pseudomonadati</taxon>
        <taxon>Planctomycetota</taxon>
        <taxon>Planctomycetia</taxon>
        <taxon>Pirellulales</taxon>
        <taxon>Lacipirellulaceae</taxon>
        <taxon>Adhaeretor</taxon>
    </lineage>
</organism>
<reference evidence="2 3" key="1">
    <citation type="submission" date="2019-02" db="EMBL/GenBank/DDBJ databases">
        <title>Deep-cultivation of Planctomycetes and their phenomic and genomic characterization uncovers novel biology.</title>
        <authorList>
            <person name="Wiegand S."/>
            <person name="Jogler M."/>
            <person name="Boedeker C."/>
            <person name="Pinto D."/>
            <person name="Vollmers J."/>
            <person name="Rivas-Marin E."/>
            <person name="Kohn T."/>
            <person name="Peeters S.H."/>
            <person name="Heuer A."/>
            <person name="Rast P."/>
            <person name="Oberbeckmann S."/>
            <person name="Bunk B."/>
            <person name="Jeske O."/>
            <person name="Meyerdierks A."/>
            <person name="Storesund J.E."/>
            <person name="Kallscheuer N."/>
            <person name="Luecker S."/>
            <person name="Lage O.M."/>
            <person name="Pohl T."/>
            <person name="Merkel B.J."/>
            <person name="Hornburger P."/>
            <person name="Mueller R.-W."/>
            <person name="Bruemmer F."/>
            <person name="Labrenz M."/>
            <person name="Spormann A.M."/>
            <person name="Op den Camp H."/>
            <person name="Overmann J."/>
            <person name="Amann R."/>
            <person name="Jetten M.S.M."/>
            <person name="Mascher T."/>
            <person name="Medema M.H."/>
            <person name="Devos D.P."/>
            <person name="Kaster A.-K."/>
            <person name="Ovreas L."/>
            <person name="Rohde M."/>
            <person name="Galperin M.Y."/>
            <person name="Jogler C."/>
        </authorList>
    </citation>
    <scope>NUCLEOTIDE SEQUENCE [LARGE SCALE GENOMIC DNA]</scope>
    <source>
        <strain evidence="2 3">HG15A2</strain>
    </source>
</reference>
<dbReference type="KEGG" id="amob:HG15A2_04090"/>
<proteinExistence type="predicted"/>
<evidence type="ECO:0000256" key="1">
    <source>
        <dbReference type="SAM" id="Phobius"/>
    </source>
</evidence>
<dbReference type="RefSeq" id="WP_145057300.1">
    <property type="nucleotide sequence ID" value="NZ_CP036263.1"/>
</dbReference>
<sequence length="144" mass="16135">MQPQRLALKTLFTEARTHLTRRQLFALGLLGALITLVSVSHLAAQQSRGTTISQAGARGRNGRQVALRDQLRVGLKAATKADARFIDQVVLEVHTGKLPRRLVDSTFLWARQRSKTRPGAHRLRPIIYFQPALTLQARRLGVRL</sequence>
<accession>A0A517MQI7</accession>
<keyword evidence="1" id="KW-0812">Transmembrane</keyword>
<dbReference type="OrthoDB" id="288199at2"/>
<dbReference type="EMBL" id="CP036263">
    <property type="protein sequence ID" value="QDS97149.1"/>
    <property type="molecule type" value="Genomic_DNA"/>
</dbReference>
<keyword evidence="1" id="KW-1133">Transmembrane helix</keyword>
<feature type="transmembrane region" description="Helical" evidence="1">
    <location>
        <begin position="24"/>
        <end position="44"/>
    </location>
</feature>
<gene>
    <name evidence="2" type="ORF">HG15A2_04090</name>
</gene>
<evidence type="ECO:0000313" key="2">
    <source>
        <dbReference type="EMBL" id="QDS97149.1"/>
    </source>
</evidence>
<evidence type="ECO:0000313" key="3">
    <source>
        <dbReference type="Proteomes" id="UP000319852"/>
    </source>
</evidence>